<dbReference type="AlphaFoldDB" id="A0AAV5B044"/>
<comment type="caution">
    <text evidence="3">The sequence shown here is derived from an EMBL/GenBank/DDBJ whole genome shotgun (WGS) entry which is preliminary data.</text>
</comment>
<dbReference type="Proteomes" id="UP001208692">
    <property type="component" value="Unassembled WGS sequence"/>
</dbReference>
<dbReference type="EMBL" id="BQKA01000050">
    <property type="protein sequence ID" value="GJM51347.1"/>
    <property type="molecule type" value="Genomic_DNA"/>
</dbReference>
<evidence type="ECO:0000313" key="4">
    <source>
        <dbReference type="EMBL" id="GJM53236.1"/>
    </source>
</evidence>
<dbReference type="Proteomes" id="UP001207736">
    <property type="component" value="Unassembled WGS sequence"/>
</dbReference>
<dbReference type="PANTHER" id="PTHR40547">
    <property type="entry name" value="SLL0298 PROTEIN"/>
    <property type="match status" value="1"/>
</dbReference>
<feature type="transmembrane region" description="Helical" evidence="1">
    <location>
        <begin position="12"/>
        <end position="39"/>
    </location>
</feature>
<evidence type="ECO:0000256" key="1">
    <source>
        <dbReference type="SAM" id="Phobius"/>
    </source>
</evidence>
<proteinExistence type="predicted"/>
<evidence type="ECO:0000259" key="2">
    <source>
        <dbReference type="Pfam" id="PF09835"/>
    </source>
</evidence>
<keyword evidence="1" id="KW-0812">Transmembrane</keyword>
<dbReference type="EMBL" id="BQKB01000031">
    <property type="protein sequence ID" value="GJM53236.1"/>
    <property type="molecule type" value="Genomic_DNA"/>
</dbReference>
<name>A0AAV5B044_9FLAO</name>
<accession>A0AAV5B044</accession>
<keyword evidence="1" id="KW-0472">Membrane</keyword>
<feature type="domain" description="DUF2062" evidence="2">
    <location>
        <begin position="9"/>
        <end position="127"/>
    </location>
</feature>
<evidence type="ECO:0000313" key="6">
    <source>
        <dbReference type="Proteomes" id="UP001208692"/>
    </source>
</evidence>
<sequence length="129" mass="14019">MESHSSAEVKSLSVALGIFCGIAPFWGFQTLITLSVAVLCKLNKSIAFACSNISIPPMIPIIIFGSLQIGSVFIKGDTIPKTTEITMEYVKNHLLQYLVGSFLLAISSATLLASITYIVLKRKIIQKIK</sequence>
<dbReference type="Pfam" id="PF09835">
    <property type="entry name" value="DUF2062"/>
    <property type="match status" value="1"/>
</dbReference>
<feature type="transmembrane region" description="Helical" evidence="1">
    <location>
        <begin position="94"/>
        <end position="120"/>
    </location>
</feature>
<keyword evidence="6" id="KW-1185">Reference proteome</keyword>
<dbReference type="InterPro" id="IPR018639">
    <property type="entry name" value="DUF2062"/>
</dbReference>
<evidence type="ECO:0000313" key="3">
    <source>
        <dbReference type="EMBL" id="GJM51347.1"/>
    </source>
</evidence>
<gene>
    <name evidence="3" type="ORF">RCZ15_23200</name>
    <name evidence="4" type="ORF">RCZ16_15530</name>
</gene>
<organism evidence="3 5">
    <name type="scientific">Capnocytophaga catalasegens</name>
    <dbReference type="NCBI Taxonomy" id="1004260"/>
    <lineage>
        <taxon>Bacteria</taxon>
        <taxon>Pseudomonadati</taxon>
        <taxon>Bacteroidota</taxon>
        <taxon>Flavobacteriia</taxon>
        <taxon>Flavobacteriales</taxon>
        <taxon>Flavobacteriaceae</taxon>
        <taxon>Capnocytophaga</taxon>
    </lineage>
</organism>
<reference evidence="3 6" key="1">
    <citation type="submission" date="2021-11" db="EMBL/GenBank/DDBJ databases">
        <title>Draft genome sequence of Capnocytophaga sp. strain KC07075 isolated from cat oral cavity.</title>
        <authorList>
            <person name="Suzuki M."/>
            <person name="Imaoka K."/>
            <person name="Kimura M."/>
            <person name="Morikawa S."/>
            <person name="Maeda K."/>
        </authorList>
    </citation>
    <scope>NUCLEOTIDE SEQUENCE</scope>
    <source>
        <strain evidence="3">KC07075</strain>
        <strain evidence="4 6">KC07079</strain>
    </source>
</reference>
<feature type="transmembrane region" description="Helical" evidence="1">
    <location>
        <begin position="46"/>
        <end position="74"/>
    </location>
</feature>
<dbReference type="PANTHER" id="PTHR40547:SF1">
    <property type="entry name" value="SLL0298 PROTEIN"/>
    <property type="match status" value="1"/>
</dbReference>
<evidence type="ECO:0000313" key="5">
    <source>
        <dbReference type="Proteomes" id="UP001207736"/>
    </source>
</evidence>
<protein>
    <recommendedName>
        <fullName evidence="2">DUF2062 domain-containing protein</fullName>
    </recommendedName>
</protein>
<keyword evidence="1" id="KW-1133">Transmembrane helix</keyword>